<evidence type="ECO:0000256" key="3">
    <source>
        <dbReference type="ARBA" id="ARBA00022679"/>
    </source>
</evidence>
<dbReference type="eggNOG" id="KOG0586">
    <property type="taxonomic scope" value="Eukaryota"/>
</dbReference>
<dbReference type="InterPro" id="IPR008271">
    <property type="entry name" value="Ser/Thr_kinase_AS"/>
</dbReference>
<keyword evidence="11" id="KW-1185">Reference proteome</keyword>
<dbReference type="GO" id="GO:0004683">
    <property type="term" value="F:calcium/calmodulin-dependent protein kinase activity"/>
    <property type="evidence" value="ECO:0007669"/>
    <property type="project" value="UniProtKB-EC"/>
</dbReference>
<dbReference type="GO" id="GO:0005524">
    <property type="term" value="F:ATP binding"/>
    <property type="evidence" value="ECO:0007669"/>
    <property type="project" value="UniProtKB-KW"/>
</dbReference>
<dbReference type="EC" id="2.7.11.17" evidence="10"/>
<organism evidence="10 11">
    <name type="scientific">Ichthyophthirius multifiliis</name>
    <name type="common">White spot disease agent</name>
    <name type="synonym">Ich</name>
    <dbReference type="NCBI Taxonomy" id="5932"/>
    <lineage>
        <taxon>Eukaryota</taxon>
        <taxon>Sar</taxon>
        <taxon>Alveolata</taxon>
        <taxon>Ciliophora</taxon>
        <taxon>Intramacronucleata</taxon>
        <taxon>Oligohymenophorea</taxon>
        <taxon>Hymenostomatida</taxon>
        <taxon>Ophryoglenina</taxon>
        <taxon>Ichthyophthirius</taxon>
    </lineage>
</organism>
<dbReference type="SUPFAM" id="SSF56112">
    <property type="entry name" value="Protein kinase-like (PK-like)"/>
    <property type="match status" value="1"/>
</dbReference>
<dbReference type="Gene3D" id="1.10.510.10">
    <property type="entry name" value="Transferase(Phosphotransferase) domain 1"/>
    <property type="match status" value="1"/>
</dbReference>
<evidence type="ECO:0000256" key="5">
    <source>
        <dbReference type="ARBA" id="ARBA00022777"/>
    </source>
</evidence>
<keyword evidence="8" id="KW-0812">Transmembrane</keyword>
<proteinExistence type="predicted"/>
<dbReference type="PROSITE" id="PS50011">
    <property type="entry name" value="PROTEIN_KINASE_DOM"/>
    <property type="match status" value="1"/>
</dbReference>
<evidence type="ECO:0000256" key="1">
    <source>
        <dbReference type="ARBA" id="ARBA00011245"/>
    </source>
</evidence>
<dbReference type="GeneID" id="14906602"/>
<dbReference type="OMA" id="QFPFRGN"/>
<evidence type="ECO:0000256" key="2">
    <source>
        <dbReference type="ARBA" id="ARBA00022527"/>
    </source>
</evidence>
<dbReference type="RefSeq" id="XP_004032077.1">
    <property type="nucleotide sequence ID" value="XM_004032029.1"/>
</dbReference>
<evidence type="ECO:0000256" key="4">
    <source>
        <dbReference type="ARBA" id="ARBA00022741"/>
    </source>
</evidence>
<dbReference type="PANTHER" id="PTHR24346">
    <property type="entry name" value="MAP/MICROTUBULE AFFINITY-REGULATING KINASE"/>
    <property type="match status" value="1"/>
</dbReference>
<protein>
    <submittedName>
        <fullName evidence="10">Protein kinase domain protein</fullName>
        <ecNumber evidence="10">2.7.11.17</ecNumber>
    </submittedName>
</protein>
<keyword evidence="8" id="KW-1133">Transmembrane helix</keyword>
<gene>
    <name evidence="10" type="ORF">IMG5_130820</name>
</gene>
<feature type="domain" description="Protein kinase" evidence="9">
    <location>
        <begin position="111"/>
        <end position="359"/>
    </location>
</feature>
<evidence type="ECO:0000313" key="11">
    <source>
        <dbReference type="Proteomes" id="UP000008983"/>
    </source>
</evidence>
<evidence type="ECO:0000256" key="7">
    <source>
        <dbReference type="SAM" id="MobiDB-lite"/>
    </source>
</evidence>
<keyword evidence="6" id="KW-0067">ATP-binding</keyword>
<keyword evidence="2" id="KW-0723">Serine/threonine-protein kinase</keyword>
<evidence type="ECO:0000256" key="8">
    <source>
        <dbReference type="SAM" id="Phobius"/>
    </source>
</evidence>
<dbReference type="OrthoDB" id="449424at2759"/>
<dbReference type="PANTHER" id="PTHR24346:SF82">
    <property type="entry name" value="KP78A-RELATED"/>
    <property type="match status" value="1"/>
</dbReference>
<keyword evidence="5 10" id="KW-0418">Kinase</keyword>
<comment type="subunit">
    <text evidence="1">Monomer.</text>
</comment>
<keyword evidence="8" id="KW-0472">Membrane</keyword>
<dbReference type="Proteomes" id="UP000008983">
    <property type="component" value="Unassembled WGS sequence"/>
</dbReference>
<dbReference type="STRING" id="857967.G0QWB8"/>
<keyword evidence="3 10" id="KW-0808">Transferase</keyword>
<dbReference type="Pfam" id="PF00069">
    <property type="entry name" value="Pkinase"/>
    <property type="match status" value="1"/>
</dbReference>
<dbReference type="InterPro" id="IPR000719">
    <property type="entry name" value="Prot_kinase_dom"/>
</dbReference>
<keyword evidence="4" id="KW-0547">Nucleotide-binding</keyword>
<reference evidence="10 11" key="1">
    <citation type="submission" date="2011-07" db="EMBL/GenBank/DDBJ databases">
        <authorList>
            <person name="Coyne R."/>
            <person name="Brami D."/>
            <person name="Johnson J."/>
            <person name="Hostetler J."/>
            <person name="Hannick L."/>
            <person name="Clark T."/>
            <person name="Cassidy-Hanley D."/>
            <person name="Inman J."/>
        </authorList>
    </citation>
    <scope>NUCLEOTIDE SEQUENCE [LARGE SCALE GENOMIC DNA]</scope>
    <source>
        <strain evidence="10 11">G5</strain>
    </source>
</reference>
<dbReference type="InterPro" id="IPR011009">
    <property type="entry name" value="Kinase-like_dom_sf"/>
</dbReference>
<name>G0QWB8_ICHMU</name>
<evidence type="ECO:0000256" key="6">
    <source>
        <dbReference type="ARBA" id="ARBA00022840"/>
    </source>
</evidence>
<dbReference type="SMART" id="SM00220">
    <property type="entry name" value="S_TKc"/>
    <property type="match status" value="1"/>
</dbReference>
<dbReference type="EMBL" id="GL983987">
    <property type="protein sequence ID" value="EGR30490.1"/>
    <property type="molecule type" value="Genomic_DNA"/>
</dbReference>
<sequence length="359" mass="42957">MNIQNRFQNNIKLDRLYDLQQTQNENKLKEQNEQKEDREQQEQKNQKEEKNLKTLFRIKQNQQKKIFLKNQNTYTFDKIEKELDFLNAYQILNQIGQYIFFCYKIKQNKIKQNKKKKGKGSYAKVKLAKELKTGNQVAIKIYDKFHLCNPMKKKNVEREINILQQIQHPNIIQMLQTFETRQQVNNIYIYILYIYIYIYTYIYLFIYYLDLCSIFKQILQAVSYLHSKNILHRDIKLENILINNQNNVKVIDFGFSIITNQKLKIFCGTPSYMAPEIIAKKGYMGQPADIWACGVVFYVMLTGEFPFKSQTENGLFNKIINGIYKIPDFISYKSVQILQKIFVVNYKERITAEQCLDLF</sequence>
<dbReference type="AlphaFoldDB" id="G0QWB8"/>
<dbReference type="GO" id="GO:0035556">
    <property type="term" value="P:intracellular signal transduction"/>
    <property type="evidence" value="ECO:0007669"/>
    <property type="project" value="TreeGrafter"/>
</dbReference>
<dbReference type="FunFam" id="1.10.510.10:FF:000571">
    <property type="entry name" value="Maternal embryonic leucine zipper kinase"/>
    <property type="match status" value="1"/>
</dbReference>
<feature type="region of interest" description="Disordered" evidence="7">
    <location>
        <begin position="28"/>
        <end position="50"/>
    </location>
</feature>
<dbReference type="GO" id="GO:0005737">
    <property type="term" value="C:cytoplasm"/>
    <property type="evidence" value="ECO:0007669"/>
    <property type="project" value="TreeGrafter"/>
</dbReference>
<evidence type="ECO:0000259" key="9">
    <source>
        <dbReference type="PROSITE" id="PS50011"/>
    </source>
</evidence>
<dbReference type="PROSITE" id="PS00108">
    <property type="entry name" value="PROTEIN_KINASE_ST"/>
    <property type="match status" value="1"/>
</dbReference>
<accession>G0QWB8</accession>
<feature type="transmembrane region" description="Helical" evidence="8">
    <location>
        <begin position="187"/>
        <end position="209"/>
    </location>
</feature>
<evidence type="ECO:0000313" key="10">
    <source>
        <dbReference type="EMBL" id="EGR30490.1"/>
    </source>
</evidence>
<dbReference type="InParanoid" id="G0QWB8"/>